<name>A0A0A9Z6A6_LYGHE</name>
<dbReference type="AlphaFoldDB" id="A0A0A9Z6A6"/>
<sequence>MLKKGLQPGKSSSSGNVSPAEALKSKPIHASELESMLKQQQQHHAPLSATAVPAHVSPSLTSTLNATSINNLSSQIGATNGANSNAVLTGQLLPTSLQGHPSGMSVASA</sequence>
<gene>
    <name evidence="2" type="primary">NKAIN_4</name>
    <name evidence="2" type="ORF">CM83_42276</name>
    <name evidence="3" type="ORF">g.92386</name>
</gene>
<proteinExistence type="predicted"/>
<reference evidence="3" key="3">
    <citation type="journal article" date="2016" name="Gigascience">
        <title>De novo construction of an expanded transcriptome assembly for the western tarnished plant bug, Lygus hesperus.</title>
        <authorList>
            <person name="Tassone E.E."/>
            <person name="Geib S.M."/>
            <person name="Hall B."/>
            <person name="Fabrick J.A."/>
            <person name="Brent C.S."/>
            <person name="Hull J.J."/>
        </authorList>
    </citation>
    <scope>NUCLEOTIDE SEQUENCE</scope>
</reference>
<accession>A0A0A9Z6A6</accession>
<organism evidence="2">
    <name type="scientific">Lygus hesperus</name>
    <name type="common">Western plant bug</name>
    <dbReference type="NCBI Taxonomy" id="30085"/>
    <lineage>
        <taxon>Eukaryota</taxon>
        <taxon>Metazoa</taxon>
        <taxon>Ecdysozoa</taxon>
        <taxon>Arthropoda</taxon>
        <taxon>Hexapoda</taxon>
        <taxon>Insecta</taxon>
        <taxon>Pterygota</taxon>
        <taxon>Neoptera</taxon>
        <taxon>Paraneoptera</taxon>
        <taxon>Hemiptera</taxon>
        <taxon>Heteroptera</taxon>
        <taxon>Panheteroptera</taxon>
        <taxon>Cimicomorpha</taxon>
        <taxon>Miridae</taxon>
        <taxon>Mirini</taxon>
        <taxon>Lygus</taxon>
    </lineage>
</organism>
<evidence type="ECO:0000313" key="3">
    <source>
        <dbReference type="EMBL" id="JAP99890.1"/>
    </source>
</evidence>
<reference evidence="2" key="1">
    <citation type="journal article" date="2014" name="PLoS ONE">
        <title>Transcriptome-Based Identification of ABC Transporters in the Western Tarnished Plant Bug Lygus hesperus.</title>
        <authorList>
            <person name="Hull J.J."/>
            <person name="Chaney K."/>
            <person name="Geib S.M."/>
            <person name="Fabrick J.A."/>
            <person name="Brent C.S."/>
            <person name="Walsh D."/>
            <person name="Lavine L.C."/>
        </authorList>
    </citation>
    <scope>NUCLEOTIDE SEQUENCE</scope>
</reference>
<reference evidence="2" key="2">
    <citation type="submission" date="2014-07" db="EMBL/GenBank/DDBJ databases">
        <authorList>
            <person name="Hull J."/>
        </authorList>
    </citation>
    <scope>NUCLEOTIDE SEQUENCE</scope>
</reference>
<feature type="region of interest" description="Disordered" evidence="1">
    <location>
        <begin position="1"/>
        <end position="54"/>
    </location>
</feature>
<protein>
    <submittedName>
        <fullName evidence="2">Sodium/potassium-transporting ATPase subunit beta-1-interacting protein</fullName>
    </submittedName>
</protein>
<evidence type="ECO:0000313" key="2">
    <source>
        <dbReference type="EMBL" id="JAG40782.1"/>
    </source>
</evidence>
<evidence type="ECO:0000256" key="1">
    <source>
        <dbReference type="SAM" id="MobiDB-lite"/>
    </source>
</evidence>
<dbReference type="EMBL" id="GDHC01018738">
    <property type="protein sequence ID" value="JAP99890.1"/>
    <property type="molecule type" value="Transcribed_RNA"/>
</dbReference>
<dbReference type="EMBL" id="GBHO01002822">
    <property type="protein sequence ID" value="JAG40782.1"/>
    <property type="molecule type" value="Transcribed_RNA"/>
</dbReference>